<dbReference type="EMBL" id="LR743504">
    <property type="protein sequence ID" value="CAA2105899.1"/>
    <property type="molecule type" value="Genomic_DNA"/>
</dbReference>
<dbReference type="AlphaFoldDB" id="A0A679JB81"/>
<dbReference type="PANTHER" id="PTHR46796:SF12">
    <property type="entry name" value="HTH-TYPE DNA-BINDING TRANSCRIPTIONAL ACTIVATOR EUTR"/>
    <property type="match status" value="1"/>
</dbReference>
<protein>
    <submittedName>
        <fullName evidence="5">HTH-type transcriptional activator RhaS</fullName>
    </submittedName>
</protein>
<organism evidence="5">
    <name type="scientific">Methylobacterium bullatum</name>
    <dbReference type="NCBI Taxonomy" id="570505"/>
    <lineage>
        <taxon>Bacteria</taxon>
        <taxon>Pseudomonadati</taxon>
        <taxon>Pseudomonadota</taxon>
        <taxon>Alphaproteobacteria</taxon>
        <taxon>Hyphomicrobiales</taxon>
        <taxon>Methylobacteriaceae</taxon>
        <taxon>Methylobacterium</taxon>
    </lineage>
</organism>
<evidence type="ECO:0000259" key="4">
    <source>
        <dbReference type="PROSITE" id="PS01124"/>
    </source>
</evidence>
<feature type="domain" description="HTH araC/xylS-type" evidence="4">
    <location>
        <begin position="198"/>
        <end position="297"/>
    </location>
</feature>
<proteinExistence type="predicted"/>
<dbReference type="InterPro" id="IPR009057">
    <property type="entry name" value="Homeodomain-like_sf"/>
</dbReference>
<gene>
    <name evidence="5" type="primary">rhaS</name>
    <name evidence="5" type="ORF">MBUL_03420</name>
</gene>
<dbReference type="GO" id="GO:0003700">
    <property type="term" value="F:DNA-binding transcription factor activity"/>
    <property type="evidence" value="ECO:0007669"/>
    <property type="project" value="InterPro"/>
</dbReference>
<sequence length="301" mass="34025">MSRVSGVFCPHRLTINRSDMRFRCDLTVRNIDRLKIVDLSYSSSVRVEPENFGDFFLITSTVLGGGTAFSGAHEQSLRMRETVVFSPDTPISFCFGPNFKQKTLYLHRDVFEQAWIRFSGRPISSDWNLAPHVLPAKFSGLWDMFMGFVDSLLGCESLRTHAARSATDAAMDLLLEAMHARFSEVSEGARAAKPAQLRRAKEFIVHHALDPISSESIAAAAGCSYRALQIAFRYHLGTTPKTFLTEVRLSLAREEILSGKFSSITDVAMRYRFYHVGRFSKLYRDRYGKLPSESLKETRSI</sequence>
<accession>A0A679JB81</accession>
<dbReference type="InterPro" id="IPR018060">
    <property type="entry name" value="HTH_AraC"/>
</dbReference>
<dbReference type="PANTHER" id="PTHR46796">
    <property type="entry name" value="HTH-TYPE TRANSCRIPTIONAL ACTIVATOR RHAS-RELATED"/>
    <property type="match status" value="1"/>
</dbReference>
<reference evidence="5" key="1">
    <citation type="submission" date="2019-12" db="EMBL/GenBank/DDBJ databases">
        <authorList>
            <person name="Cremers G."/>
        </authorList>
    </citation>
    <scope>NUCLEOTIDE SEQUENCE</scope>
    <source>
        <strain evidence="5">Mbul1</strain>
    </source>
</reference>
<dbReference type="PROSITE" id="PS00041">
    <property type="entry name" value="HTH_ARAC_FAMILY_1"/>
    <property type="match status" value="1"/>
</dbReference>
<dbReference type="PROSITE" id="PS01124">
    <property type="entry name" value="HTH_ARAC_FAMILY_2"/>
    <property type="match status" value="1"/>
</dbReference>
<keyword evidence="1" id="KW-0805">Transcription regulation</keyword>
<evidence type="ECO:0000256" key="1">
    <source>
        <dbReference type="ARBA" id="ARBA00023015"/>
    </source>
</evidence>
<dbReference type="GO" id="GO:0043565">
    <property type="term" value="F:sequence-specific DNA binding"/>
    <property type="evidence" value="ECO:0007669"/>
    <property type="project" value="InterPro"/>
</dbReference>
<keyword evidence="2" id="KW-0238">DNA-binding</keyword>
<dbReference type="Gene3D" id="1.10.10.60">
    <property type="entry name" value="Homeodomain-like"/>
    <property type="match status" value="1"/>
</dbReference>
<dbReference type="SMART" id="SM00342">
    <property type="entry name" value="HTH_ARAC"/>
    <property type="match status" value="1"/>
</dbReference>
<name>A0A679JB81_9HYPH</name>
<dbReference type="InterPro" id="IPR018062">
    <property type="entry name" value="HTH_AraC-typ_CS"/>
</dbReference>
<dbReference type="SUPFAM" id="SSF46689">
    <property type="entry name" value="Homeodomain-like"/>
    <property type="match status" value="1"/>
</dbReference>
<keyword evidence="3" id="KW-0804">Transcription</keyword>
<dbReference type="InterPro" id="IPR050204">
    <property type="entry name" value="AraC_XylS_family_regulators"/>
</dbReference>
<dbReference type="InterPro" id="IPR035418">
    <property type="entry name" value="AraC-bd_2"/>
</dbReference>
<evidence type="ECO:0000256" key="2">
    <source>
        <dbReference type="ARBA" id="ARBA00023125"/>
    </source>
</evidence>
<evidence type="ECO:0000256" key="3">
    <source>
        <dbReference type="ARBA" id="ARBA00023163"/>
    </source>
</evidence>
<dbReference type="Pfam" id="PF14525">
    <property type="entry name" value="AraC_binding_2"/>
    <property type="match status" value="1"/>
</dbReference>
<dbReference type="Pfam" id="PF12833">
    <property type="entry name" value="HTH_18"/>
    <property type="match status" value="1"/>
</dbReference>
<evidence type="ECO:0000313" key="5">
    <source>
        <dbReference type="EMBL" id="CAA2105899.1"/>
    </source>
</evidence>